<dbReference type="InterPro" id="IPR004963">
    <property type="entry name" value="PAE/NOTUM"/>
</dbReference>
<dbReference type="EMBL" id="KT266536">
    <property type="protein sequence ID" value="ANS60427.1"/>
    <property type="molecule type" value="mRNA"/>
</dbReference>
<feature type="compositionally biased region" description="Basic residues" evidence="2">
    <location>
        <begin position="433"/>
        <end position="446"/>
    </location>
</feature>
<dbReference type="InterPro" id="IPR029058">
    <property type="entry name" value="AB_hydrolase_fold"/>
</dbReference>
<proteinExistence type="evidence at transcript level"/>
<evidence type="ECO:0000256" key="1">
    <source>
        <dbReference type="ARBA" id="ARBA00010213"/>
    </source>
</evidence>
<dbReference type="PANTHER" id="PTHR21562:SF122">
    <property type="entry name" value="PALMITOLEOYL-PROTEIN CARBOXYLESTERASE NOTUM"/>
    <property type="match status" value="1"/>
</dbReference>
<dbReference type="Pfam" id="PF03283">
    <property type="entry name" value="PAE"/>
    <property type="match status" value="1"/>
</dbReference>
<dbReference type="GO" id="GO:0016787">
    <property type="term" value="F:hydrolase activity"/>
    <property type="evidence" value="ECO:0007669"/>
    <property type="project" value="InterPro"/>
</dbReference>
<keyword evidence="3" id="KW-0732">Signal</keyword>
<reference evidence="4" key="2">
    <citation type="submission" date="2016-08" db="EMBL/GenBank/DDBJ databases">
        <title>Beta-catenin controls segment polarity in the annelid Platynereis.</title>
        <authorList>
            <person name="Simon F."/>
        </authorList>
    </citation>
    <scope>NUCLEOTIDE SEQUENCE</scope>
</reference>
<comment type="similarity">
    <text evidence="1">Belongs to the pectinacetylesterase family. Notum subfamily.</text>
</comment>
<dbReference type="SUPFAM" id="SSF53474">
    <property type="entry name" value="alpha/beta-Hydrolases"/>
    <property type="match status" value="1"/>
</dbReference>
<feature type="signal peptide" evidence="3">
    <location>
        <begin position="1"/>
        <end position="15"/>
    </location>
</feature>
<feature type="region of interest" description="Disordered" evidence="2">
    <location>
        <begin position="390"/>
        <end position="530"/>
    </location>
</feature>
<sequence>MALTLKIMLLTFTWAVVNTNRGNGNLQIDLEQLQRMGIDTSQLLEQLMAAANCGVREPSHMGRHWLSNDTVTCNDGSKAGYYMRTSHGSKRWLVFLEGGWFCFDRGSCRGRWLNTPHLMTSGHWPDRRTGSGILSWDPSENPYLFNANMVYIPYCSSDSWSGTHKSTTKGDFSFMGALILEEVIKDLVSSHGLRDADKLFLAGTSAGGTGVLVNLDHTAGVMAKLAPLVEVRGIADSGWFLDNEQYKKALCSDAHSCSPTESIRRGYLQWHGRVPESCKKNYDPNEHWRCYFGYRIYPNLKTPIFVIQHLFDEAQITADNVGPPVRKEQWQYIHNMGQDMKRTLFNVSAVFAPACLSHIILTRKEWHRLSISGVSLPKAIHCWESSAHETNHYSGSRKSRQEVHVHRLITGESRSRRGRDRYQGDDPVPKSEKQKKRKKRRRRKNKKEREEMSLETVSKPPEEQQNKGSEDSPIRSTKEERRQRRREERRRRRRQEREERKRLRRQRRREEREKTNREREEQVRAAREVMDQSRNRRSVLLFDEHDIHHMEHHDNQCNHHKLDHCAWPQCNLHCPKIHNPFTGEEMDFIDLLLQFGLDLSSIANALGMDVPTLQSMDHDTLLNLLTQSK</sequence>
<accession>A0A1B1M0N4</accession>
<reference evidence="4" key="1">
    <citation type="submission" date="2015-07" db="EMBL/GenBank/DDBJ databases">
        <authorList>
            <person name="Noorani M."/>
        </authorList>
    </citation>
    <scope>NUCLEOTIDE SEQUENCE</scope>
</reference>
<feature type="compositionally biased region" description="Basic and acidic residues" evidence="2">
    <location>
        <begin position="460"/>
        <end position="486"/>
    </location>
</feature>
<organism evidence="4">
    <name type="scientific">Platynereis dumerilii</name>
    <name type="common">Dumeril's clam worm</name>
    <dbReference type="NCBI Taxonomy" id="6359"/>
    <lineage>
        <taxon>Eukaryota</taxon>
        <taxon>Metazoa</taxon>
        <taxon>Spiralia</taxon>
        <taxon>Lophotrochozoa</taxon>
        <taxon>Annelida</taxon>
        <taxon>Polychaeta</taxon>
        <taxon>Errantia</taxon>
        <taxon>Phyllodocida</taxon>
        <taxon>Nereididae</taxon>
        <taxon>Platynereis</taxon>
    </lineage>
</organism>
<dbReference type="PANTHER" id="PTHR21562">
    <property type="entry name" value="NOTUM-RELATED"/>
    <property type="match status" value="1"/>
</dbReference>
<evidence type="ECO:0000313" key="4">
    <source>
        <dbReference type="EMBL" id="ANS60427.1"/>
    </source>
</evidence>
<evidence type="ECO:0000256" key="3">
    <source>
        <dbReference type="SAM" id="SignalP"/>
    </source>
</evidence>
<name>A0A1B1M0N4_PLADU</name>
<feature type="compositionally biased region" description="Basic and acidic residues" evidence="2">
    <location>
        <begin position="508"/>
        <end position="530"/>
    </location>
</feature>
<feature type="compositionally biased region" description="Basic and acidic residues" evidence="2">
    <location>
        <begin position="420"/>
        <end position="432"/>
    </location>
</feature>
<feature type="chain" id="PRO_5012746141" evidence="3">
    <location>
        <begin position="16"/>
        <end position="629"/>
    </location>
</feature>
<protein>
    <submittedName>
        <fullName evidence="4">Notum</fullName>
    </submittedName>
</protein>
<evidence type="ECO:0000256" key="2">
    <source>
        <dbReference type="SAM" id="MobiDB-lite"/>
    </source>
</evidence>
<dbReference type="AlphaFoldDB" id="A0A1B1M0N4"/>